<sequence length="31" mass="3333">MEVALCIDTPLHLRRGSSALPRLLTTPADGQ</sequence>
<dbReference type="Proteomes" id="UP000013111">
    <property type="component" value="Unassembled WGS sequence"/>
</dbReference>
<gene>
    <name evidence="1" type="ORF">BN437_0779</name>
</gene>
<reference evidence="1 2" key="2">
    <citation type="submission" date="2013-04" db="EMBL/GenBank/DDBJ databases">
        <title>Comparative genomics of 12 strains of Erwinia amylovora identifies a pan-genome with a large conserved core and provides insights into host specificity.</title>
        <authorList>
            <person name="Mann R.A."/>
            <person name="Smits T.H.M."/>
            <person name="Buehlmann A."/>
            <person name="Blom J."/>
            <person name="Goesmann A."/>
            <person name="Frey J.E."/>
            <person name="Plummer K.M."/>
            <person name="Beer S.V."/>
            <person name="Luck J."/>
            <person name="Duffy B."/>
            <person name="Rodoni B."/>
        </authorList>
    </citation>
    <scope>NUCLEOTIDE SEQUENCE [LARGE SCALE GENOMIC DNA]</scope>
    <source>
        <strain evidence="2">CFBP 1232</strain>
    </source>
</reference>
<organism evidence="1 2">
    <name type="scientific">Erwinia amylovora NBRC 12687 = CFBP 1232</name>
    <dbReference type="NCBI Taxonomy" id="1219359"/>
    <lineage>
        <taxon>Bacteria</taxon>
        <taxon>Pseudomonadati</taxon>
        <taxon>Pseudomonadota</taxon>
        <taxon>Gammaproteobacteria</taxon>
        <taxon>Enterobacterales</taxon>
        <taxon>Erwiniaceae</taxon>
        <taxon>Erwinia</taxon>
    </lineage>
</organism>
<protein>
    <submittedName>
        <fullName evidence="1">Uncharacterized protein</fullName>
    </submittedName>
</protein>
<accession>A0A831A1S9</accession>
<dbReference type="AlphaFoldDB" id="A0A831A1S9"/>
<evidence type="ECO:0000313" key="1">
    <source>
        <dbReference type="EMBL" id="CCO92739.1"/>
    </source>
</evidence>
<evidence type="ECO:0000313" key="2">
    <source>
        <dbReference type="Proteomes" id="UP000013111"/>
    </source>
</evidence>
<proteinExistence type="predicted"/>
<dbReference type="EMBL" id="CAPB01000007">
    <property type="protein sequence ID" value="CCO92739.1"/>
    <property type="molecule type" value="Genomic_DNA"/>
</dbReference>
<name>A0A831A1S9_ERWAM</name>
<reference evidence="1 2" key="1">
    <citation type="submission" date="2012-11" db="EMBL/GenBank/DDBJ databases">
        <authorList>
            <person name="Linke B."/>
        </authorList>
    </citation>
    <scope>NUCLEOTIDE SEQUENCE [LARGE SCALE GENOMIC DNA]</scope>
    <source>
        <strain evidence="2">CFBP 1232</strain>
    </source>
</reference>
<comment type="caution">
    <text evidence="1">The sequence shown here is derived from an EMBL/GenBank/DDBJ whole genome shotgun (WGS) entry which is preliminary data.</text>
</comment>